<protein>
    <submittedName>
        <fullName evidence="3">Pimeloyl-ACP methyl ester carboxylesterase</fullName>
    </submittedName>
</protein>
<comment type="caution">
    <text evidence="3">The sequence shown here is derived from an EMBL/GenBank/DDBJ whole genome shotgun (WGS) entry which is preliminary data.</text>
</comment>
<feature type="domain" description="AB hydrolase-1" evidence="2">
    <location>
        <begin position="23"/>
        <end position="137"/>
    </location>
</feature>
<evidence type="ECO:0000313" key="3">
    <source>
        <dbReference type="EMBL" id="MBB5159143.1"/>
    </source>
</evidence>
<dbReference type="Proteomes" id="UP000584374">
    <property type="component" value="Unassembled WGS sequence"/>
</dbReference>
<dbReference type="EMBL" id="JACHIW010000002">
    <property type="protein sequence ID" value="MBB5159143.1"/>
    <property type="molecule type" value="Genomic_DNA"/>
</dbReference>
<proteinExistence type="predicted"/>
<dbReference type="Pfam" id="PF00561">
    <property type="entry name" value="Abhydrolase_1"/>
    <property type="match status" value="1"/>
</dbReference>
<accession>A0A840QKP0</accession>
<reference evidence="3 4" key="1">
    <citation type="submission" date="2020-08" db="EMBL/GenBank/DDBJ databases">
        <title>Sequencing the genomes of 1000 actinobacteria strains.</title>
        <authorList>
            <person name="Klenk H.-P."/>
        </authorList>
    </citation>
    <scope>NUCLEOTIDE SEQUENCE [LARGE SCALE GENOMIC DNA]</scope>
    <source>
        <strain evidence="3 4">DSM 45584</strain>
    </source>
</reference>
<organism evidence="3 4">
    <name type="scientific">Saccharopolyspora phatthalungensis</name>
    <dbReference type="NCBI Taxonomy" id="664693"/>
    <lineage>
        <taxon>Bacteria</taxon>
        <taxon>Bacillati</taxon>
        <taxon>Actinomycetota</taxon>
        <taxon>Actinomycetes</taxon>
        <taxon>Pseudonocardiales</taxon>
        <taxon>Pseudonocardiaceae</taxon>
        <taxon>Saccharopolyspora</taxon>
    </lineage>
</organism>
<dbReference type="GO" id="GO:0046503">
    <property type="term" value="P:glycerolipid catabolic process"/>
    <property type="evidence" value="ECO:0007669"/>
    <property type="project" value="TreeGrafter"/>
</dbReference>
<evidence type="ECO:0000259" key="2">
    <source>
        <dbReference type="Pfam" id="PF00561"/>
    </source>
</evidence>
<dbReference type="InterPro" id="IPR029058">
    <property type="entry name" value="AB_hydrolase_fold"/>
</dbReference>
<gene>
    <name evidence="3" type="ORF">BJ970_006742</name>
</gene>
<dbReference type="InterPro" id="IPR000073">
    <property type="entry name" value="AB_hydrolase_1"/>
</dbReference>
<evidence type="ECO:0000256" key="1">
    <source>
        <dbReference type="SAM" id="MobiDB-lite"/>
    </source>
</evidence>
<name>A0A840QKP0_9PSEU</name>
<dbReference type="Gene3D" id="3.40.50.1820">
    <property type="entry name" value="alpha/beta hydrolase"/>
    <property type="match status" value="1"/>
</dbReference>
<evidence type="ECO:0000313" key="4">
    <source>
        <dbReference type="Proteomes" id="UP000584374"/>
    </source>
</evidence>
<dbReference type="RefSeq" id="WP_184731383.1">
    <property type="nucleotide sequence ID" value="NZ_JACHIW010000002.1"/>
</dbReference>
<dbReference type="InterPro" id="IPR050471">
    <property type="entry name" value="AB_hydrolase"/>
</dbReference>
<feature type="compositionally biased region" description="Basic and acidic residues" evidence="1">
    <location>
        <begin position="291"/>
        <end position="304"/>
    </location>
</feature>
<dbReference type="PANTHER" id="PTHR43433">
    <property type="entry name" value="HYDROLASE, ALPHA/BETA FOLD FAMILY PROTEIN"/>
    <property type="match status" value="1"/>
</dbReference>
<keyword evidence="4" id="KW-1185">Reference proteome</keyword>
<dbReference type="GO" id="GO:0004806">
    <property type="term" value="F:triacylglycerol lipase activity"/>
    <property type="evidence" value="ECO:0007669"/>
    <property type="project" value="TreeGrafter"/>
</dbReference>
<dbReference type="SUPFAM" id="SSF53474">
    <property type="entry name" value="alpha/beta-Hydrolases"/>
    <property type="match status" value="1"/>
</dbReference>
<dbReference type="PANTHER" id="PTHR43433:SF5">
    <property type="entry name" value="AB HYDROLASE-1 DOMAIN-CONTAINING PROTEIN"/>
    <property type="match status" value="1"/>
</dbReference>
<sequence>MLQQGAIPTDGAELYFEARGEGPPVLLIQGGVSEAGATEQLADALARRYQVITYDRRGLSRSTVSTDVPITMARHADDAGALLAAVATQPARVVGVSIGALIGLHLVVQHPDRVDVLVAHEPPMSAVVPDGVQEEALDTVAALARKDVWAAIRHMVALTNGEGSREEGARSPDPIGDLGANLHRFFGYDFPAVRSSTLDSAGLAGVPESTAIIPTGGAESRGQWEYRCASTLAHQLGRELVEMPGGHNGLVSHPQATAAALMRLFSEPTHENFLSDLVVRGVLENPTSGSHRSDGKPGHSESIG</sequence>
<feature type="region of interest" description="Disordered" evidence="1">
    <location>
        <begin position="285"/>
        <end position="304"/>
    </location>
</feature>
<dbReference type="AlphaFoldDB" id="A0A840QKP0"/>